<comment type="caution">
    <text evidence="2">The sequence shown here is derived from an EMBL/GenBank/DDBJ whole genome shotgun (WGS) entry which is preliminary data.</text>
</comment>
<keyword evidence="1" id="KW-0812">Transmembrane</keyword>
<evidence type="ECO:0000313" key="4">
    <source>
        <dbReference type="EMBL" id="KRZ62139.1"/>
    </source>
</evidence>
<feature type="transmembrane region" description="Helical" evidence="1">
    <location>
        <begin position="41"/>
        <end position="63"/>
    </location>
</feature>
<evidence type="ECO:0000313" key="2">
    <source>
        <dbReference type="EMBL" id="KRZ56733.1"/>
    </source>
</evidence>
<organism evidence="2 5">
    <name type="scientific">Trichinella nativa</name>
    <dbReference type="NCBI Taxonomy" id="6335"/>
    <lineage>
        <taxon>Eukaryota</taxon>
        <taxon>Metazoa</taxon>
        <taxon>Ecdysozoa</taxon>
        <taxon>Nematoda</taxon>
        <taxon>Enoplea</taxon>
        <taxon>Dorylaimia</taxon>
        <taxon>Trichinellida</taxon>
        <taxon>Trichinellidae</taxon>
        <taxon>Trichinella</taxon>
    </lineage>
</organism>
<feature type="non-terminal residue" evidence="2">
    <location>
        <position position="141"/>
    </location>
</feature>
<dbReference type="Proteomes" id="UP000054721">
    <property type="component" value="Unassembled WGS sequence"/>
</dbReference>
<name>A0A0V1LB28_9BILA</name>
<accession>A0A0V1LB28</accession>
<dbReference type="EMBL" id="JYDW01000011">
    <property type="protein sequence ID" value="KRZ62139.1"/>
    <property type="molecule type" value="Genomic_DNA"/>
</dbReference>
<reference evidence="2 5" key="1">
    <citation type="submission" date="2015-05" db="EMBL/GenBank/DDBJ databases">
        <title>Evolution of Trichinella species and genotypes.</title>
        <authorList>
            <person name="Korhonen P.K."/>
            <person name="Edoardo P."/>
            <person name="Giuseppe L.R."/>
            <person name="Gasser R.B."/>
        </authorList>
    </citation>
    <scope>NUCLEOTIDE SEQUENCE [LARGE SCALE GENOMIC DNA]</scope>
    <source>
        <strain evidence="2">ISS10</strain>
    </source>
</reference>
<evidence type="ECO:0000313" key="5">
    <source>
        <dbReference type="Proteomes" id="UP000054721"/>
    </source>
</evidence>
<evidence type="ECO:0000313" key="3">
    <source>
        <dbReference type="EMBL" id="KRZ56757.1"/>
    </source>
</evidence>
<dbReference type="EMBL" id="JYDW01000088">
    <property type="protein sequence ID" value="KRZ56757.1"/>
    <property type="molecule type" value="Genomic_DNA"/>
</dbReference>
<keyword evidence="1" id="KW-1133">Transmembrane helix</keyword>
<dbReference type="AlphaFoldDB" id="A0A0V1LB28"/>
<gene>
    <name evidence="2" type="ORF">T02_11876</name>
    <name evidence="4" type="ORF">T02_12174</name>
    <name evidence="3" type="ORF">T02_4725</name>
</gene>
<proteinExistence type="predicted"/>
<dbReference type="OrthoDB" id="5937190at2759"/>
<dbReference type="EMBL" id="JYDW01000088">
    <property type="protein sequence ID" value="KRZ56733.1"/>
    <property type="molecule type" value="Genomic_DNA"/>
</dbReference>
<keyword evidence="1" id="KW-0472">Membrane</keyword>
<sequence length="141" mass="16101">LKFHNNGLHYCYQRVMSLPWHGGRYAALHVEHDNSVWHLDFSVVVLIKIGVEILCMVTLVCIIKWKIHMVLRITNGKKKLESVLESFNAKKHDLFACDSNEFSLFGSKVSLEVPVAAQFGLRAVAYISSHQVIEDFAVYQL</sequence>
<keyword evidence="5" id="KW-1185">Reference proteome</keyword>
<feature type="non-terminal residue" evidence="2">
    <location>
        <position position="1"/>
    </location>
</feature>
<protein>
    <submittedName>
        <fullName evidence="2">Uncharacterized protein</fullName>
    </submittedName>
</protein>
<evidence type="ECO:0000256" key="1">
    <source>
        <dbReference type="SAM" id="Phobius"/>
    </source>
</evidence>